<proteinExistence type="predicted"/>
<dbReference type="RefSeq" id="WP_126309852.1">
    <property type="nucleotide sequence ID" value="NZ_DAINIT010000001.1"/>
</dbReference>
<keyword evidence="2" id="KW-1185">Reference proteome</keyword>
<name>A0A348APG9_9FIRM</name>
<dbReference type="AlphaFoldDB" id="A0A348APG9"/>
<evidence type="ECO:0000313" key="2">
    <source>
        <dbReference type="Proteomes" id="UP000276437"/>
    </source>
</evidence>
<protein>
    <submittedName>
        <fullName evidence="1">Uncharacterized protein</fullName>
    </submittedName>
</protein>
<dbReference type="KEGG" id="mana:MAMMFC1_03675"/>
<accession>A0A348APG9</accession>
<evidence type="ECO:0000313" key="1">
    <source>
        <dbReference type="EMBL" id="BBB92967.1"/>
    </source>
</evidence>
<gene>
    <name evidence="1" type="ORF">MAMMFC1_03675</name>
</gene>
<sequence length="187" mass="20860">MYMKERKNKKNKGKQRSYAIIDRLLVHLCTGLIAALLVSQCLLLNQDTRQYLSLVDKLEGEQIAAVLPSQAENTPYIKEEDKISSFVSRSLLSLRPGKNLVIRMINPPANTDVFVTINGENAGNFHEGSLKLTVFEGDYVEIDVTALKQQPARFVIDASREDVITPQPGLLLEATEPIIVVGRVKLK</sequence>
<reference evidence="1 2" key="1">
    <citation type="journal article" date="2018" name="Int. J. Syst. Evol. Microbiol.">
        <title>Methylomusa anaerophila gen. nov., sp. nov., an anaerobic methanol-utilizing bacterium isolated from a microbial fuel cell.</title>
        <authorList>
            <person name="Amano N."/>
            <person name="Yamamuro A."/>
            <person name="Miyahara M."/>
            <person name="Kouzuma A."/>
            <person name="Abe T."/>
            <person name="Watanabe K."/>
        </authorList>
    </citation>
    <scope>NUCLEOTIDE SEQUENCE [LARGE SCALE GENOMIC DNA]</scope>
    <source>
        <strain evidence="1 2">MMFC1</strain>
    </source>
</reference>
<dbReference type="EMBL" id="AP018449">
    <property type="protein sequence ID" value="BBB92967.1"/>
    <property type="molecule type" value="Genomic_DNA"/>
</dbReference>
<dbReference type="Proteomes" id="UP000276437">
    <property type="component" value="Chromosome"/>
</dbReference>
<organism evidence="1 2">
    <name type="scientific">Methylomusa anaerophila</name>
    <dbReference type="NCBI Taxonomy" id="1930071"/>
    <lineage>
        <taxon>Bacteria</taxon>
        <taxon>Bacillati</taxon>
        <taxon>Bacillota</taxon>
        <taxon>Negativicutes</taxon>
        <taxon>Selenomonadales</taxon>
        <taxon>Sporomusaceae</taxon>
        <taxon>Methylomusa</taxon>
    </lineage>
</organism>